<keyword evidence="1" id="KW-0732">Signal</keyword>
<feature type="chain" id="PRO_5040108189" description="MHC class I antigen" evidence="1">
    <location>
        <begin position="27"/>
        <end position="106"/>
    </location>
</feature>
<sequence length="106" mass="11759">MCTSSRNSLFTGVFLLAAPFLIPSRPEYPPTSEQHECRQHVPLYGRGVTGRPLTLDLDAPSASLPTSLGMASIRTRWTDQHGNLYLLGSLGSYEGHEILCRREEKT</sequence>
<gene>
    <name evidence="2" type="ORF">B0T10DRAFT_38687</name>
</gene>
<organism evidence="2 3">
    <name type="scientific">Thelonectria olida</name>
    <dbReference type="NCBI Taxonomy" id="1576542"/>
    <lineage>
        <taxon>Eukaryota</taxon>
        <taxon>Fungi</taxon>
        <taxon>Dikarya</taxon>
        <taxon>Ascomycota</taxon>
        <taxon>Pezizomycotina</taxon>
        <taxon>Sordariomycetes</taxon>
        <taxon>Hypocreomycetidae</taxon>
        <taxon>Hypocreales</taxon>
        <taxon>Nectriaceae</taxon>
        <taxon>Thelonectria</taxon>
    </lineage>
</organism>
<protein>
    <recommendedName>
        <fullName evidence="4">MHC class I antigen</fullName>
    </recommendedName>
</protein>
<proteinExistence type="predicted"/>
<comment type="caution">
    <text evidence="2">The sequence shown here is derived from an EMBL/GenBank/DDBJ whole genome shotgun (WGS) entry which is preliminary data.</text>
</comment>
<evidence type="ECO:0000313" key="2">
    <source>
        <dbReference type="EMBL" id="KAH6889687.1"/>
    </source>
</evidence>
<name>A0A9P8W3J5_9HYPO</name>
<keyword evidence="3" id="KW-1185">Reference proteome</keyword>
<evidence type="ECO:0000313" key="3">
    <source>
        <dbReference type="Proteomes" id="UP000777438"/>
    </source>
</evidence>
<feature type="signal peptide" evidence="1">
    <location>
        <begin position="1"/>
        <end position="26"/>
    </location>
</feature>
<accession>A0A9P8W3J5</accession>
<dbReference type="EMBL" id="JAGPYM010000010">
    <property type="protein sequence ID" value="KAH6889687.1"/>
    <property type="molecule type" value="Genomic_DNA"/>
</dbReference>
<evidence type="ECO:0000256" key="1">
    <source>
        <dbReference type="SAM" id="SignalP"/>
    </source>
</evidence>
<dbReference type="AlphaFoldDB" id="A0A9P8W3J5"/>
<reference evidence="2 3" key="1">
    <citation type="journal article" date="2021" name="Nat. Commun.">
        <title>Genetic determinants of endophytism in the Arabidopsis root mycobiome.</title>
        <authorList>
            <person name="Mesny F."/>
            <person name="Miyauchi S."/>
            <person name="Thiergart T."/>
            <person name="Pickel B."/>
            <person name="Atanasova L."/>
            <person name="Karlsson M."/>
            <person name="Huettel B."/>
            <person name="Barry K.W."/>
            <person name="Haridas S."/>
            <person name="Chen C."/>
            <person name="Bauer D."/>
            <person name="Andreopoulos W."/>
            <person name="Pangilinan J."/>
            <person name="LaButti K."/>
            <person name="Riley R."/>
            <person name="Lipzen A."/>
            <person name="Clum A."/>
            <person name="Drula E."/>
            <person name="Henrissat B."/>
            <person name="Kohler A."/>
            <person name="Grigoriev I.V."/>
            <person name="Martin F.M."/>
            <person name="Hacquard S."/>
        </authorList>
    </citation>
    <scope>NUCLEOTIDE SEQUENCE [LARGE SCALE GENOMIC DNA]</scope>
    <source>
        <strain evidence="2 3">MPI-CAGE-CH-0241</strain>
    </source>
</reference>
<evidence type="ECO:0008006" key="4">
    <source>
        <dbReference type="Google" id="ProtNLM"/>
    </source>
</evidence>
<dbReference type="Proteomes" id="UP000777438">
    <property type="component" value="Unassembled WGS sequence"/>
</dbReference>